<reference evidence="1" key="1">
    <citation type="journal article" date="2019" name="PLoS Negl. Trop. Dis.">
        <title>Revisiting the worldwide diversity of Leptospira species in the environment.</title>
        <authorList>
            <person name="Vincent A.T."/>
            <person name="Schiettekatte O."/>
            <person name="Bourhy P."/>
            <person name="Veyrier F.J."/>
            <person name="Picardeau M."/>
        </authorList>
    </citation>
    <scope>NUCLEOTIDE SEQUENCE [LARGE SCALE GENOMIC DNA]</scope>
    <source>
        <strain evidence="1">SCS5</strain>
    </source>
</reference>
<organism evidence="1 2">
    <name type="scientific">Leptospira fluminis</name>
    <dbReference type="NCBI Taxonomy" id="2484979"/>
    <lineage>
        <taxon>Bacteria</taxon>
        <taxon>Pseudomonadati</taxon>
        <taxon>Spirochaetota</taxon>
        <taxon>Spirochaetia</taxon>
        <taxon>Leptospirales</taxon>
        <taxon>Leptospiraceae</taxon>
        <taxon>Leptospira</taxon>
    </lineage>
</organism>
<proteinExistence type="predicted"/>
<dbReference type="SUPFAM" id="SSF47413">
    <property type="entry name" value="lambda repressor-like DNA-binding domains"/>
    <property type="match status" value="1"/>
</dbReference>
<dbReference type="InterPro" id="IPR010982">
    <property type="entry name" value="Lambda_DNA-bd_dom_sf"/>
</dbReference>
<gene>
    <name evidence="1" type="ORF">EHO61_07525</name>
</gene>
<dbReference type="AlphaFoldDB" id="A0A4R9GR48"/>
<protein>
    <recommendedName>
        <fullName evidence="3">XRE family transcriptional regulator</fullName>
    </recommendedName>
</protein>
<dbReference type="Proteomes" id="UP000297855">
    <property type="component" value="Unassembled WGS sequence"/>
</dbReference>
<dbReference type="RefSeq" id="WP_135813015.1">
    <property type="nucleotide sequence ID" value="NZ_RQEV01000008.1"/>
</dbReference>
<accession>A0A4R9GR48</accession>
<keyword evidence="2" id="KW-1185">Reference proteome</keyword>
<dbReference type="EMBL" id="RQEV01000008">
    <property type="protein sequence ID" value="TGK19312.1"/>
    <property type="molecule type" value="Genomic_DNA"/>
</dbReference>
<dbReference type="OrthoDB" id="339488at2"/>
<comment type="caution">
    <text evidence="1">The sequence shown here is derived from an EMBL/GenBank/DDBJ whole genome shotgun (WGS) entry which is preliminary data.</text>
</comment>
<evidence type="ECO:0000313" key="2">
    <source>
        <dbReference type="Proteomes" id="UP000297855"/>
    </source>
</evidence>
<dbReference type="GO" id="GO:0003677">
    <property type="term" value="F:DNA binding"/>
    <property type="evidence" value="ECO:0007669"/>
    <property type="project" value="InterPro"/>
</dbReference>
<name>A0A4R9GR48_9LEPT</name>
<evidence type="ECO:0000313" key="1">
    <source>
        <dbReference type="EMBL" id="TGK19312.1"/>
    </source>
</evidence>
<sequence>MKTPAERFQYILNNFDGTQEEFGRTIRKSRQLIGAYAAGKRTIPEATALVIELVHGYSKEWLLSGVGMEKAVVLNNPIKALNQKDSDRRLIQKINAKDGIVEVVEDLMQLSPNDLETIHRAIKSLIKPTNQ</sequence>
<evidence type="ECO:0008006" key="3">
    <source>
        <dbReference type="Google" id="ProtNLM"/>
    </source>
</evidence>